<dbReference type="Pfam" id="PF00096">
    <property type="entry name" value="zf-C2H2"/>
    <property type="match status" value="2"/>
</dbReference>
<evidence type="ECO:0000313" key="8">
    <source>
        <dbReference type="EMBL" id="TCD67664.1"/>
    </source>
</evidence>
<reference evidence="8 9" key="1">
    <citation type="submission" date="2018-11" db="EMBL/GenBank/DDBJ databases">
        <title>Genome assembly of Steccherinum ochraceum LE-BIN_3174, the white-rot fungus of the Steccherinaceae family (The Residual Polyporoid clade, Polyporales, Basidiomycota).</title>
        <authorList>
            <person name="Fedorova T.V."/>
            <person name="Glazunova O.A."/>
            <person name="Landesman E.O."/>
            <person name="Moiseenko K.V."/>
            <person name="Psurtseva N.V."/>
            <person name="Savinova O.S."/>
            <person name="Shakhova N.V."/>
            <person name="Tyazhelova T.V."/>
            <person name="Vasina D.V."/>
        </authorList>
    </citation>
    <scope>NUCLEOTIDE SEQUENCE [LARGE SCALE GENOMIC DNA]</scope>
    <source>
        <strain evidence="8 9">LE-BIN_3174</strain>
    </source>
</reference>
<evidence type="ECO:0000256" key="2">
    <source>
        <dbReference type="ARBA" id="ARBA00022737"/>
    </source>
</evidence>
<dbReference type="GO" id="GO:0005667">
    <property type="term" value="C:transcription regulator complex"/>
    <property type="evidence" value="ECO:0007669"/>
    <property type="project" value="TreeGrafter"/>
</dbReference>
<feature type="region of interest" description="Disordered" evidence="6">
    <location>
        <begin position="138"/>
        <end position="159"/>
    </location>
</feature>
<evidence type="ECO:0000313" key="9">
    <source>
        <dbReference type="Proteomes" id="UP000292702"/>
    </source>
</evidence>
<dbReference type="PROSITE" id="PS50157">
    <property type="entry name" value="ZINC_FINGER_C2H2_2"/>
    <property type="match status" value="2"/>
</dbReference>
<feature type="compositionally biased region" description="Low complexity" evidence="6">
    <location>
        <begin position="377"/>
        <end position="391"/>
    </location>
</feature>
<feature type="region of interest" description="Disordered" evidence="6">
    <location>
        <begin position="183"/>
        <end position="213"/>
    </location>
</feature>
<feature type="compositionally biased region" description="Low complexity" evidence="6">
    <location>
        <begin position="333"/>
        <end position="355"/>
    </location>
</feature>
<keyword evidence="4" id="KW-0862">Zinc</keyword>
<keyword evidence="3 5" id="KW-0863">Zinc-finger</keyword>
<keyword evidence="2" id="KW-0677">Repeat</keyword>
<dbReference type="SMART" id="SM00355">
    <property type="entry name" value="ZnF_C2H2"/>
    <property type="match status" value="2"/>
</dbReference>
<evidence type="ECO:0000256" key="6">
    <source>
        <dbReference type="SAM" id="MobiDB-lite"/>
    </source>
</evidence>
<feature type="compositionally biased region" description="Low complexity" evidence="6">
    <location>
        <begin position="399"/>
        <end position="433"/>
    </location>
</feature>
<feature type="compositionally biased region" description="Basic residues" evidence="6">
    <location>
        <begin position="443"/>
        <end position="463"/>
    </location>
</feature>
<feature type="region of interest" description="Disordered" evidence="6">
    <location>
        <begin position="38"/>
        <end position="60"/>
    </location>
</feature>
<protein>
    <recommendedName>
        <fullName evidence="7">C2H2-type domain-containing protein</fullName>
    </recommendedName>
</protein>
<name>A0A4R0RXE6_9APHY</name>
<gene>
    <name evidence="8" type="ORF">EIP91_012174</name>
</gene>
<dbReference type="InterPro" id="IPR013087">
    <property type="entry name" value="Znf_C2H2_type"/>
</dbReference>
<dbReference type="GO" id="GO:0008270">
    <property type="term" value="F:zinc ion binding"/>
    <property type="evidence" value="ECO:0007669"/>
    <property type="project" value="UniProtKB-KW"/>
</dbReference>
<dbReference type="PANTHER" id="PTHR14003:SF19">
    <property type="entry name" value="YY2 TRANSCRIPTION FACTOR"/>
    <property type="match status" value="1"/>
</dbReference>
<keyword evidence="9" id="KW-1185">Reference proteome</keyword>
<dbReference type="InterPro" id="IPR036236">
    <property type="entry name" value="Znf_C2H2_sf"/>
</dbReference>
<feature type="domain" description="C2H2-type" evidence="7">
    <location>
        <begin position="256"/>
        <end position="285"/>
    </location>
</feature>
<feature type="compositionally biased region" description="Polar residues" evidence="6">
    <location>
        <begin position="308"/>
        <end position="328"/>
    </location>
</feature>
<feature type="region of interest" description="Disordered" evidence="6">
    <location>
        <begin position="301"/>
        <end position="464"/>
    </location>
</feature>
<feature type="compositionally biased region" description="Polar residues" evidence="6">
    <location>
        <begin position="41"/>
        <end position="60"/>
    </location>
</feature>
<sequence length="489" mass="53060">MSSQRPRGVSLPGIQEMFPDHLMQRWYPAKRSDIANATAEVPSSANSNSATQAVNKHPSTYTHPKPPCDFVQPHLHGLPHGRGAMSGQPLESDVHRHHGQARRHSQPEPAHGYRDQSYEHPYAFDVLKSNPVTANLESVASSGSEGSGHPFKQLRDRPGETVVEPTIASMGKVRPTFRVQQLPKYGSSADTAVVQQRPQRSSPKIAASSSAPQMMSFHPPEPLDDRRHCCPHCDKRFNRPSSLSIHVNTHTGAKPFQCEYPGCNRKFNVNSNMRRHWRNHMSSARRREGVTALTRMIQPAVAGIPGNHPTNLATGSQPTPLLSQTPLHRTTHSRLSPSVGSVSSPSESSSAGSRSPSPPSPCLSDYQDGGGHGGRSGARSPWSATATTTAAGVHPYQRTSLSLTPTTPTHRFARSRSGSYTSTVSSTSTMATTMPYSDSSAVRQHHAPAHSSSHAHHGRHGRPRSCSLAACDCEPMSLTLRPAFQEGKR</sequence>
<evidence type="ECO:0000256" key="3">
    <source>
        <dbReference type="ARBA" id="ARBA00022771"/>
    </source>
</evidence>
<dbReference type="GO" id="GO:0000978">
    <property type="term" value="F:RNA polymerase II cis-regulatory region sequence-specific DNA binding"/>
    <property type="evidence" value="ECO:0007669"/>
    <property type="project" value="TreeGrafter"/>
</dbReference>
<evidence type="ECO:0000259" key="7">
    <source>
        <dbReference type="PROSITE" id="PS50157"/>
    </source>
</evidence>
<dbReference type="PROSITE" id="PS00028">
    <property type="entry name" value="ZINC_FINGER_C2H2_1"/>
    <property type="match status" value="2"/>
</dbReference>
<feature type="region of interest" description="Disordered" evidence="6">
    <location>
        <begin position="95"/>
        <end position="115"/>
    </location>
</feature>
<comment type="caution">
    <text evidence="8">The sequence shown here is derived from an EMBL/GenBank/DDBJ whole genome shotgun (WGS) entry which is preliminary data.</text>
</comment>
<proteinExistence type="predicted"/>
<dbReference type="OrthoDB" id="6077919at2759"/>
<dbReference type="Gene3D" id="3.30.160.60">
    <property type="entry name" value="Classic Zinc Finger"/>
    <property type="match status" value="2"/>
</dbReference>
<keyword evidence="1" id="KW-0479">Metal-binding</keyword>
<evidence type="ECO:0000256" key="5">
    <source>
        <dbReference type="PROSITE-ProRule" id="PRU00042"/>
    </source>
</evidence>
<feature type="compositionally biased region" description="Polar residues" evidence="6">
    <location>
        <begin position="188"/>
        <end position="202"/>
    </location>
</feature>
<dbReference type="GO" id="GO:0000981">
    <property type="term" value="F:DNA-binding transcription factor activity, RNA polymerase II-specific"/>
    <property type="evidence" value="ECO:0007669"/>
    <property type="project" value="TreeGrafter"/>
</dbReference>
<feature type="domain" description="C2H2-type" evidence="7">
    <location>
        <begin position="228"/>
        <end position="255"/>
    </location>
</feature>
<evidence type="ECO:0000256" key="4">
    <source>
        <dbReference type="ARBA" id="ARBA00022833"/>
    </source>
</evidence>
<dbReference type="PANTHER" id="PTHR14003">
    <property type="entry name" value="TRANSCRIPTIONAL REPRESSOR PROTEIN YY"/>
    <property type="match status" value="1"/>
</dbReference>
<accession>A0A4R0RXE6</accession>
<dbReference type="SUPFAM" id="SSF57667">
    <property type="entry name" value="beta-beta-alpha zinc fingers"/>
    <property type="match status" value="1"/>
</dbReference>
<organism evidence="8 9">
    <name type="scientific">Steccherinum ochraceum</name>
    <dbReference type="NCBI Taxonomy" id="92696"/>
    <lineage>
        <taxon>Eukaryota</taxon>
        <taxon>Fungi</taxon>
        <taxon>Dikarya</taxon>
        <taxon>Basidiomycota</taxon>
        <taxon>Agaricomycotina</taxon>
        <taxon>Agaricomycetes</taxon>
        <taxon>Polyporales</taxon>
        <taxon>Steccherinaceae</taxon>
        <taxon>Steccherinum</taxon>
    </lineage>
</organism>
<dbReference type="GO" id="GO:0031519">
    <property type="term" value="C:PcG protein complex"/>
    <property type="evidence" value="ECO:0007669"/>
    <property type="project" value="TreeGrafter"/>
</dbReference>
<dbReference type="GO" id="GO:0000785">
    <property type="term" value="C:chromatin"/>
    <property type="evidence" value="ECO:0007669"/>
    <property type="project" value="TreeGrafter"/>
</dbReference>
<feature type="compositionally biased region" description="Basic residues" evidence="6">
    <location>
        <begin position="95"/>
        <end position="104"/>
    </location>
</feature>
<dbReference type="Proteomes" id="UP000292702">
    <property type="component" value="Unassembled WGS sequence"/>
</dbReference>
<dbReference type="EMBL" id="RWJN01000090">
    <property type="protein sequence ID" value="TCD67664.1"/>
    <property type="molecule type" value="Genomic_DNA"/>
</dbReference>
<evidence type="ECO:0000256" key="1">
    <source>
        <dbReference type="ARBA" id="ARBA00022723"/>
    </source>
</evidence>
<dbReference type="AlphaFoldDB" id="A0A4R0RXE6"/>
<dbReference type="STRING" id="92696.A0A4R0RXE6"/>